<organism evidence="1 2">
    <name type="scientific">Fuscovulum blasticum DSM 2131</name>
    <dbReference type="NCBI Taxonomy" id="1188250"/>
    <lineage>
        <taxon>Bacteria</taxon>
        <taxon>Pseudomonadati</taxon>
        <taxon>Pseudomonadota</taxon>
        <taxon>Alphaproteobacteria</taxon>
        <taxon>Rhodobacterales</taxon>
        <taxon>Paracoccaceae</taxon>
        <taxon>Pseudogemmobacter</taxon>
    </lineage>
</organism>
<dbReference type="EMBL" id="PZKE01000015">
    <property type="protein sequence ID" value="PTE13337.1"/>
    <property type="molecule type" value="Genomic_DNA"/>
</dbReference>
<dbReference type="RefSeq" id="WP_107674228.1">
    <property type="nucleotide sequence ID" value="NZ_PZKE01000015.1"/>
</dbReference>
<evidence type="ECO:0000313" key="2">
    <source>
        <dbReference type="Proteomes" id="UP000241362"/>
    </source>
</evidence>
<dbReference type="AlphaFoldDB" id="A0A2T4J624"/>
<sequence>MRIVYHLGAHCTDEERLIRCLLKNRVTLAAQGILVPAPTRYRRLLRDTAVQLKGAASDAEIQTIVMEQLVEDNQASRVVLSWDSFLSFPQWVLNGQMYTFAGERIRAFTRILPQNEAEFHLALRNPATFVPALFEKQRARPYEDFIRGTYPAELRWSLVVRQILAQNPGVPLVIWCDEDTPLIWPEVLQAVSGHADGTELTDTDELLAAIMSPEGLAQLKAYLVAHPPASIQQRRRIVAAFLDKYALPERIEMNIDLPGWTAELVEEITAAYYEDVALIRQMPGVTFIAP</sequence>
<dbReference type="Proteomes" id="UP000241362">
    <property type="component" value="Unassembled WGS sequence"/>
</dbReference>
<proteinExistence type="predicted"/>
<name>A0A2T4J624_FUSBL</name>
<comment type="caution">
    <text evidence="1">The sequence shown here is derived from an EMBL/GenBank/DDBJ whole genome shotgun (WGS) entry which is preliminary data.</text>
</comment>
<protein>
    <submittedName>
        <fullName evidence="1">Uncharacterized protein</fullName>
    </submittedName>
</protein>
<accession>A0A2T4J624</accession>
<reference evidence="1 2" key="1">
    <citation type="submission" date="2018-03" db="EMBL/GenBank/DDBJ databases">
        <title>Rhodobacter blasticus.</title>
        <authorList>
            <person name="Meyer T.E."/>
            <person name="Miller S."/>
            <person name="Lodha T."/>
            <person name="Gandham S."/>
            <person name="Chintalapati S."/>
            <person name="Chintalapati V.R."/>
        </authorList>
    </citation>
    <scope>NUCLEOTIDE SEQUENCE [LARGE SCALE GENOMIC DNA]</scope>
    <source>
        <strain evidence="1 2">DSM 2131</strain>
    </source>
</reference>
<keyword evidence="2" id="KW-1185">Reference proteome</keyword>
<evidence type="ECO:0000313" key="1">
    <source>
        <dbReference type="EMBL" id="PTE13337.1"/>
    </source>
</evidence>
<gene>
    <name evidence="1" type="ORF">C5F44_14325</name>
</gene>